<comment type="caution">
    <text evidence="1">The sequence shown here is derived from an EMBL/GenBank/DDBJ whole genome shotgun (WGS) entry which is preliminary data.</text>
</comment>
<protein>
    <submittedName>
        <fullName evidence="1">Uncharacterized protein</fullName>
    </submittedName>
</protein>
<name>A0A9D3PCL8_MEGAT</name>
<sequence length="112" mass="12444">MNSLKSQHLKISRLVNMLLHMTGFLCGGSEGLAAAAAGSITNMTVGENVLWYIGSNPVHLVLHLIAHWNTKMSKWNKVKAGNVGKRKKLRDHAKTNIRILKLTRILYSYGCC</sequence>
<proteinExistence type="predicted"/>
<evidence type="ECO:0000313" key="1">
    <source>
        <dbReference type="EMBL" id="KAG7457113.1"/>
    </source>
</evidence>
<dbReference type="EMBL" id="JAFDVH010000022">
    <property type="protein sequence ID" value="KAG7457113.1"/>
    <property type="molecule type" value="Genomic_DNA"/>
</dbReference>
<accession>A0A9D3PCL8</accession>
<organism evidence="1 2">
    <name type="scientific">Megalops atlanticus</name>
    <name type="common">Tarpon</name>
    <name type="synonym">Clupea gigantea</name>
    <dbReference type="NCBI Taxonomy" id="7932"/>
    <lineage>
        <taxon>Eukaryota</taxon>
        <taxon>Metazoa</taxon>
        <taxon>Chordata</taxon>
        <taxon>Craniata</taxon>
        <taxon>Vertebrata</taxon>
        <taxon>Euteleostomi</taxon>
        <taxon>Actinopterygii</taxon>
        <taxon>Neopterygii</taxon>
        <taxon>Teleostei</taxon>
        <taxon>Elopiformes</taxon>
        <taxon>Megalopidae</taxon>
        <taxon>Megalops</taxon>
    </lineage>
</organism>
<gene>
    <name evidence="1" type="ORF">MATL_G00243040</name>
</gene>
<keyword evidence="2" id="KW-1185">Reference proteome</keyword>
<reference evidence="1" key="1">
    <citation type="submission" date="2021-01" db="EMBL/GenBank/DDBJ databases">
        <authorList>
            <person name="Zahm M."/>
            <person name="Roques C."/>
            <person name="Cabau C."/>
            <person name="Klopp C."/>
            <person name="Donnadieu C."/>
            <person name="Jouanno E."/>
            <person name="Lampietro C."/>
            <person name="Louis A."/>
            <person name="Herpin A."/>
            <person name="Echchiki A."/>
            <person name="Berthelot C."/>
            <person name="Parey E."/>
            <person name="Roest-Crollius H."/>
            <person name="Braasch I."/>
            <person name="Postlethwait J."/>
            <person name="Bobe J."/>
            <person name="Montfort J."/>
            <person name="Bouchez O."/>
            <person name="Begum T."/>
            <person name="Mejri S."/>
            <person name="Adams A."/>
            <person name="Chen W.-J."/>
            <person name="Guiguen Y."/>
        </authorList>
    </citation>
    <scope>NUCLEOTIDE SEQUENCE</scope>
    <source>
        <strain evidence="1">YG-15Mar2019-1</strain>
        <tissue evidence="1">Brain</tissue>
    </source>
</reference>
<dbReference type="AlphaFoldDB" id="A0A9D3PCL8"/>
<dbReference type="Proteomes" id="UP001046870">
    <property type="component" value="Chromosome 22"/>
</dbReference>
<evidence type="ECO:0000313" key="2">
    <source>
        <dbReference type="Proteomes" id="UP001046870"/>
    </source>
</evidence>